<dbReference type="Pfam" id="PF01135">
    <property type="entry name" value="PCMT"/>
    <property type="match status" value="1"/>
</dbReference>
<evidence type="ECO:0000313" key="13">
    <source>
        <dbReference type="Proteomes" id="UP001523369"/>
    </source>
</evidence>
<keyword evidence="8" id="KW-0949">S-adenosyl-L-methionine</keyword>
<gene>
    <name evidence="12" type="primary">fxlM</name>
    <name evidence="12" type="ORF">M1L60_24840</name>
</gene>
<dbReference type="InterPro" id="IPR029063">
    <property type="entry name" value="SAM-dependent_MTases_sf"/>
</dbReference>
<dbReference type="EMBL" id="JAMYJR010000027">
    <property type="protein sequence ID" value="MCO8273830.1"/>
    <property type="molecule type" value="Genomic_DNA"/>
</dbReference>
<comment type="caution">
    <text evidence="12">The sequence shown here is derived from an EMBL/GenBank/DDBJ whole genome shotgun (WGS) entry which is preliminary data.</text>
</comment>
<protein>
    <recommendedName>
        <fullName evidence="4">Protein-L-isoaspartate O-methyltransferase</fullName>
        <ecNumber evidence="3">2.1.1.77</ecNumber>
    </recommendedName>
    <alternativeName>
        <fullName evidence="11">L-isoaspartyl protein carboxyl methyltransferase</fullName>
    </alternativeName>
    <alternativeName>
        <fullName evidence="9">Protein L-isoaspartyl methyltransferase</fullName>
    </alternativeName>
    <alternativeName>
        <fullName evidence="10">Protein-beta-aspartate methyltransferase</fullName>
    </alternativeName>
</protein>
<dbReference type="PANTHER" id="PTHR11579">
    <property type="entry name" value="PROTEIN-L-ISOASPARTATE O-METHYLTRANSFERASE"/>
    <property type="match status" value="1"/>
</dbReference>
<sequence length="323" mass="34953">MIEQARLRPGSRVLEVGSGGCNAALLAEVVGPTGTTVTVDIDPRVTAGARSALIQAGYPQVRVLQADGADGYPADGPYDAIIVTVESSDIPPAWLEHLPPSGALVVPLRMRGHTRCLTLRRRDDHLLATKAIQCGFVPMQGLGRDPARRIPLRGEDAVLLLDDRTTEVDETLLRAALDMPRVDLWSPVSAAMSDGKAFDSVQLWLASQPRPYGILNVDRNRTAGLLDPQDRFFCPTLLSSDSLAYLTLRENSGQNWQFGAHGFGPAAETLAAEIIMLLTAWNDHHRSTGPQITIHPSGSALPDADGLRLLVPRRHSLTAISWF</sequence>
<dbReference type="CDD" id="cd02440">
    <property type="entry name" value="AdoMet_MTases"/>
    <property type="match status" value="1"/>
</dbReference>
<dbReference type="InterPro" id="IPR027573">
    <property type="entry name" value="Methyltran_FxLD"/>
</dbReference>
<dbReference type="PANTHER" id="PTHR11579:SF0">
    <property type="entry name" value="PROTEIN-L-ISOASPARTATE(D-ASPARTATE) O-METHYLTRANSFERASE"/>
    <property type="match status" value="1"/>
</dbReference>
<dbReference type="EC" id="2.1.1.77" evidence="3"/>
<keyword evidence="13" id="KW-1185">Reference proteome</keyword>
<comment type="subcellular location">
    <subcellularLocation>
        <location evidence="1">Cytoplasm</location>
    </subcellularLocation>
</comment>
<evidence type="ECO:0000256" key="11">
    <source>
        <dbReference type="ARBA" id="ARBA00031350"/>
    </source>
</evidence>
<evidence type="ECO:0000256" key="2">
    <source>
        <dbReference type="ARBA" id="ARBA00005369"/>
    </source>
</evidence>
<evidence type="ECO:0000256" key="3">
    <source>
        <dbReference type="ARBA" id="ARBA00011890"/>
    </source>
</evidence>
<dbReference type="InterPro" id="IPR000682">
    <property type="entry name" value="PCMT"/>
</dbReference>
<dbReference type="PROSITE" id="PS01279">
    <property type="entry name" value="PCMT"/>
    <property type="match status" value="1"/>
</dbReference>
<dbReference type="GO" id="GO:0032259">
    <property type="term" value="P:methylation"/>
    <property type="evidence" value="ECO:0007669"/>
    <property type="project" value="UniProtKB-KW"/>
</dbReference>
<reference evidence="12 13" key="1">
    <citation type="submission" date="2022-06" db="EMBL/GenBank/DDBJ databases">
        <title>New Species of the Genus Actinoplanes, ActinopZanes ferrugineus.</title>
        <authorList>
            <person name="Ding P."/>
        </authorList>
    </citation>
    <scope>NUCLEOTIDE SEQUENCE [LARGE SCALE GENOMIC DNA]</scope>
    <source>
        <strain evidence="12 13">TRM88003</strain>
    </source>
</reference>
<evidence type="ECO:0000256" key="1">
    <source>
        <dbReference type="ARBA" id="ARBA00004496"/>
    </source>
</evidence>
<evidence type="ECO:0000256" key="5">
    <source>
        <dbReference type="ARBA" id="ARBA00022490"/>
    </source>
</evidence>
<evidence type="ECO:0000256" key="8">
    <source>
        <dbReference type="ARBA" id="ARBA00022691"/>
    </source>
</evidence>
<comment type="similarity">
    <text evidence="2">Belongs to the methyltransferase superfamily. L-isoaspartyl/D-aspartyl protein methyltransferase family.</text>
</comment>
<dbReference type="SUPFAM" id="SSF53335">
    <property type="entry name" value="S-adenosyl-L-methionine-dependent methyltransferases"/>
    <property type="match status" value="1"/>
</dbReference>
<evidence type="ECO:0000256" key="9">
    <source>
        <dbReference type="ARBA" id="ARBA00030757"/>
    </source>
</evidence>
<keyword evidence="6 12" id="KW-0489">Methyltransferase</keyword>
<keyword evidence="7" id="KW-0808">Transferase</keyword>
<evidence type="ECO:0000256" key="6">
    <source>
        <dbReference type="ARBA" id="ARBA00022603"/>
    </source>
</evidence>
<dbReference type="Gene3D" id="3.40.50.150">
    <property type="entry name" value="Vaccinia Virus protein VP39"/>
    <property type="match status" value="1"/>
</dbReference>
<dbReference type="RefSeq" id="WP_253239907.1">
    <property type="nucleotide sequence ID" value="NZ_JAMYJR010000027.1"/>
</dbReference>
<evidence type="ECO:0000313" key="12">
    <source>
        <dbReference type="EMBL" id="MCO8273830.1"/>
    </source>
</evidence>
<name>A0ABT1DSK8_9ACTN</name>
<organism evidence="12 13">
    <name type="scientific">Paractinoplanes aksuensis</name>
    <dbReference type="NCBI Taxonomy" id="2939490"/>
    <lineage>
        <taxon>Bacteria</taxon>
        <taxon>Bacillati</taxon>
        <taxon>Actinomycetota</taxon>
        <taxon>Actinomycetes</taxon>
        <taxon>Micromonosporales</taxon>
        <taxon>Micromonosporaceae</taxon>
        <taxon>Paractinoplanes</taxon>
    </lineage>
</organism>
<evidence type="ECO:0000256" key="10">
    <source>
        <dbReference type="ARBA" id="ARBA00031323"/>
    </source>
</evidence>
<dbReference type="NCBIfam" id="TIGR04364">
    <property type="entry name" value="methyltran_FxLD"/>
    <property type="match status" value="1"/>
</dbReference>
<evidence type="ECO:0000256" key="4">
    <source>
        <dbReference type="ARBA" id="ARBA00013346"/>
    </source>
</evidence>
<keyword evidence="5" id="KW-0963">Cytoplasm</keyword>
<proteinExistence type="inferred from homology"/>
<dbReference type="Proteomes" id="UP001523369">
    <property type="component" value="Unassembled WGS sequence"/>
</dbReference>
<accession>A0ABT1DSK8</accession>
<dbReference type="GO" id="GO:0008168">
    <property type="term" value="F:methyltransferase activity"/>
    <property type="evidence" value="ECO:0007669"/>
    <property type="project" value="UniProtKB-KW"/>
</dbReference>
<evidence type="ECO:0000256" key="7">
    <source>
        <dbReference type="ARBA" id="ARBA00022679"/>
    </source>
</evidence>